<proteinExistence type="inferred from homology"/>
<dbReference type="Ensembl" id="ENSPMGT00000028046.1">
    <property type="protein sequence ID" value="ENSPMGP00000026334.1"/>
    <property type="gene ID" value="ENSPMGG00000021240.1"/>
</dbReference>
<evidence type="ECO:0000256" key="2">
    <source>
        <dbReference type="SAM" id="MobiDB-lite"/>
    </source>
</evidence>
<dbReference type="STRING" id="409849.ENSPMGP00000026334"/>
<feature type="compositionally biased region" description="Basic residues" evidence="2">
    <location>
        <begin position="323"/>
        <end position="335"/>
    </location>
</feature>
<accession>A0A3B4BCZ0</accession>
<reference evidence="3" key="2">
    <citation type="submission" date="2025-09" db="UniProtKB">
        <authorList>
            <consortium name="Ensembl"/>
        </authorList>
    </citation>
    <scope>IDENTIFICATION</scope>
</reference>
<dbReference type="InterPro" id="IPR018797">
    <property type="entry name" value="FAM98"/>
</dbReference>
<keyword evidence="4" id="KW-1185">Reference proteome</keyword>
<evidence type="ECO:0000256" key="1">
    <source>
        <dbReference type="ARBA" id="ARBA00007218"/>
    </source>
</evidence>
<dbReference type="PANTHER" id="PTHR31353">
    <property type="entry name" value="FAM98"/>
    <property type="match status" value="1"/>
</dbReference>
<protein>
    <submittedName>
        <fullName evidence="3">Uncharacterized protein</fullName>
    </submittedName>
</protein>
<evidence type="ECO:0000313" key="4">
    <source>
        <dbReference type="Proteomes" id="UP000261520"/>
    </source>
</evidence>
<organism evidence="3 4">
    <name type="scientific">Periophthalmus magnuspinnatus</name>
    <dbReference type="NCBI Taxonomy" id="409849"/>
    <lineage>
        <taxon>Eukaryota</taxon>
        <taxon>Metazoa</taxon>
        <taxon>Chordata</taxon>
        <taxon>Craniata</taxon>
        <taxon>Vertebrata</taxon>
        <taxon>Euteleostomi</taxon>
        <taxon>Actinopterygii</taxon>
        <taxon>Neopterygii</taxon>
        <taxon>Teleostei</taxon>
        <taxon>Neoteleostei</taxon>
        <taxon>Acanthomorphata</taxon>
        <taxon>Gobiaria</taxon>
        <taxon>Gobiiformes</taxon>
        <taxon>Gobioidei</taxon>
        <taxon>Gobiidae</taxon>
        <taxon>Oxudercinae</taxon>
        <taxon>Periophthalmus</taxon>
    </lineage>
</organism>
<comment type="similarity">
    <text evidence="1">Belongs to the FAM98 family.</text>
</comment>
<dbReference type="PANTHER" id="PTHR31353:SF5">
    <property type="entry name" value="IM:7138535"/>
    <property type="match status" value="1"/>
</dbReference>
<feature type="region of interest" description="Disordered" evidence="2">
    <location>
        <begin position="287"/>
        <end position="335"/>
    </location>
</feature>
<reference evidence="3" key="1">
    <citation type="submission" date="2025-08" db="UniProtKB">
        <authorList>
            <consortium name="Ensembl"/>
        </authorList>
    </citation>
    <scope>IDENTIFICATION</scope>
</reference>
<evidence type="ECO:0000313" key="3">
    <source>
        <dbReference type="Ensembl" id="ENSPMGP00000026334.1"/>
    </source>
</evidence>
<dbReference type="Pfam" id="PF10239">
    <property type="entry name" value="DUF2465"/>
    <property type="match status" value="1"/>
</dbReference>
<name>A0A3B4BCZ0_9GOBI</name>
<dbReference type="GO" id="GO:0072669">
    <property type="term" value="C:tRNA-splicing ligase complex"/>
    <property type="evidence" value="ECO:0007669"/>
    <property type="project" value="TreeGrafter"/>
</dbReference>
<dbReference type="AlphaFoldDB" id="A0A3B4BCZ0"/>
<sequence length="335" mass="37581">INNSNDNNSQLFLLRYPGPACVRRCECDELPCPLLTWLCAQLKMQCPELKVTDSGGGSDLLLAKELKNMLLEMSSPLTFEVSDPSTLDKITDYFISELQAAIINKHKDISSDEKGGEEDPKEQRCVSLNAEESCQENEDSAASKQAEWMLILKTLNMDANSCVTDVLNEVESRMTNLPSDAISPLLKTSPNPEQWVKLKKLNEVLSKDYKCRKQMMIKRFQVTLESFTWGDIKMEKSKVLDTIPQIALLEGPSDVSLHHVLAARVNLSCNEPIRPGNTTSVYKVKMGAVPDRGGRPGEIEPPMPSWEDRKSGHRSGRGGGNQKWRKFADKKKKKR</sequence>
<dbReference type="Proteomes" id="UP000261520">
    <property type="component" value="Unplaced"/>
</dbReference>